<feature type="compositionally biased region" description="Polar residues" evidence="12">
    <location>
        <begin position="74"/>
        <end position="100"/>
    </location>
</feature>
<comment type="caution">
    <text evidence="14">The sequence shown here is derived from an EMBL/GenBank/DDBJ whole genome shotgun (WGS) entry which is preliminary data.</text>
</comment>
<evidence type="ECO:0000256" key="1">
    <source>
        <dbReference type="ARBA" id="ARBA00001936"/>
    </source>
</evidence>
<feature type="compositionally biased region" description="Polar residues" evidence="12">
    <location>
        <begin position="49"/>
        <end position="64"/>
    </location>
</feature>
<dbReference type="GO" id="GO:0004521">
    <property type="term" value="F:RNA endonuclease activity"/>
    <property type="evidence" value="ECO:0007669"/>
    <property type="project" value="UniProtKB-UniRule"/>
</dbReference>
<name>A0AA39C8Y0_9HYME</name>
<evidence type="ECO:0000256" key="10">
    <source>
        <dbReference type="ARBA" id="ARBA00023239"/>
    </source>
</evidence>
<dbReference type="PROSITE" id="PS51959">
    <property type="entry name" value="ENDOU"/>
    <property type="match status" value="1"/>
</dbReference>
<evidence type="ECO:0000256" key="4">
    <source>
        <dbReference type="ARBA" id="ARBA00022722"/>
    </source>
</evidence>
<dbReference type="GO" id="GO:0016787">
    <property type="term" value="F:hydrolase activity"/>
    <property type="evidence" value="ECO:0007669"/>
    <property type="project" value="UniProtKB-KW"/>
</dbReference>
<evidence type="ECO:0000256" key="3">
    <source>
        <dbReference type="ARBA" id="ARBA00011245"/>
    </source>
</evidence>
<keyword evidence="5 11" id="KW-0479">Metal-binding</keyword>
<reference evidence="14" key="2">
    <citation type="submission" date="2023-03" db="EMBL/GenBank/DDBJ databases">
        <authorList>
            <person name="Inwood S.N."/>
            <person name="Skelly J.G."/>
            <person name="Guhlin J."/>
            <person name="Harrop T.W.R."/>
            <person name="Goldson S.G."/>
            <person name="Dearden P.K."/>
        </authorList>
    </citation>
    <scope>NUCLEOTIDE SEQUENCE</scope>
    <source>
        <strain evidence="14">Irish</strain>
        <tissue evidence="14">Whole body</tissue>
    </source>
</reference>
<dbReference type="GO" id="GO:0016829">
    <property type="term" value="F:lyase activity"/>
    <property type="evidence" value="ECO:0007669"/>
    <property type="project" value="UniProtKB-KW"/>
</dbReference>
<dbReference type="InterPro" id="IPR018998">
    <property type="entry name" value="EndoU_C"/>
</dbReference>
<dbReference type="GO" id="GO:0046872">
    <property type="term" value="F:metal ion binding"/>
    <property type="evidence" value="ECO:0007669"/>
    <property type="project" value="UniProtKB-UniRule"/>
</dbReference>
<keyword evidence="9 11" id="KW-0464">Manganese</keyword>
<evidence type="ECO:0000313" key="14">
    <source>
        <dbReference type="EMBL" id="KAK0159897.1"/>
    </source>
</evidence>
<gene>
    <name evidence="14" type="ORF">PV328_007360</name>
</gene>
<evidence type="ECO:0000313" key="15">
    <source>
        <dbReference type="Proteomes" id="UP001168990"/>
    </source>
</evidence>
<dbReference type="Proteomes" id="UP001168990">
    <property type="component" value="Unassembled WGS sequence"/>
</dbReference>
<feature type="compositionally biased region" description="Gly residues" evidence="12">
    <location>
        <begin position="107"/>
        <end position="119"/>
    </location>
</feature>
<keyword evidence="11" id="KW-0732">Signal</keyword>
<comment type="similarity">
    <text evidence="2 11">Belongs to the ENDOU family.</text>
</comment>
<keyword evidence="10" id="KW-0456">Lyase</keyword>
<evidence type="ECO:0000256" key="7">
    <source>
        <dbReference type="ARBA" id="ARBA00022801"/>
    </source>
</evidence>
<feature type="compositionally biased region" description="Polar residues" evidence="12">
    <location>
        <begin position="664"/>
        <end position="676"/>
    </location>
</feature>
<feature type="region of interest" description="Disordered" evidence="12">
    <location>
        <begin position="661"/>
        <end position="680"/>
    </location>
</feature>
<dbReference type="Pfam" id="PF09412">
    <property type="entry name" value="XendoU"/>
    <property type="match status" value="1"/>
</dbReference>
<comment type="cofactor">
    <cofactor evidence="1 11">
        <name>Mn(2+)</name>
        <dbReference type="ChEBI" id="CHEBI:29035"/>
    </cofactor>
</comment>
<dbReference type="PANTHER" id="PTHR12439">
    <property type="entry name" value="PLACENTAL PROTEIN 11-RELATED"/>
    <property type="match status" value="1"/>
</dbReference>
<evidence type="ECO:0000256" key="9">
    <source>
        <dbReference type="ARBA" id="ARBA00023211"/>
    </source>
</evidence>
<comment type="subunit">
    <text evidence="3 11">Monomer.</text>
</comment>
<evidence type="ECO:0000256" key="2">
    <source>
        <dbReference type="ARBA" id="ARBA00010168"/>
    </source>
</evidence>
<proteinExistence type="inferred from homology"/>
<feature type="chain" id="PRO_5041481565" description="EndoU domain-containing protein" evidence="11">
    <location>
        <begin position="24"/>
        <end position="717"/>
    </location>
</feature>
<dbReference type="GO" id="GO:0003723">
    <property type="term" value="F:RNA binding"/>
    <property type="evidence" value="ECO:0007669"/>
    <property type="project" value="UniProtKB-UniRule"/>
</dbReference>
<keyword evidence="15" id="KW-1185">Reference proteome</keyword>
<accession>A0AA39C8Y0</accession>
<reference evidence="14" key="1">
    <citation type="journal article" date="2023" name="bioRxiv">
        <title>Scaffold-level genome assemblies of two parasitoid biocontrol wasps reveal the parthenogenesis mechanism and an associated novel virus.</title>
        <authorList>
            <person name="Inwood S."/>
            <person name="Skelly J."/>
            <person name="Guhlin J."/>
            <person name="Harrop T."/>
            <person name="Goldson S."/>
            <person name="Dearden P."/>
        </authorList>
    </citation>
    <scope>NUCLEOTIDE SEQUENCE</scope>
    <source>
        <strain evidence="14">Irish</strain>
        <tissue evidence="14">Whole body</tissue>
    </source>
</reference>
<evidence type="ECO:0000256" key="12">
    <source>
        <dbReference type="SAM" id="MobiDB-lite"/>
    </source>
</evidence>
<sequence>MKTHLVIVLIALTLLISSNSIHGRRSGGSNRRTSSSSSSSGSRGSWTSKNPTSRPTQHQSSGGSNPEKIGWNIPSKQPTSVNKPSAPSSEHISKTSATNVQSSGYQPSGGYGQNTGGAFGQQSAGHNPSVPYPPVGSRINGGYGTPGGHPPSYGTAVGQHPPSYGTAMGHPPSYGTPNGGYQSHGQSYHPPQYNSHNPGYQQPAYQPNAYNPSYGHSYTPGAGYNPPVGGYSQPQTIFVQSGQSSRPGIGQLAKEAFVFAGVSAGVNAVVNRVLPGGIHNIPSHSYGSAPAVAAGVPGATHTEITYNNYYNNGTPGAVAPMTGNNNQPGPPQAPTSSDSILPNQSTFNSNANPPQQPSLTAAVPAAAVDTVAATKPVEELKFTSPMGRDTFKREIEQLSEELLTKDSNNAFKHITMKLQGQKIDGSTTDDAPDNLLTVNDAAWEMPIIKAVLALHNNYELDAKTKEIVSEEEREEESRLINDIVNTEVMKRTMNFLMDKGYISDDVYEFKNALKRIWFTQFKRSENDAGSSGFETVFLAEKIDSEIIGLHNWIYYAKKEADKQLNYLGYIKHTSLGDKGAMVKVRSRLNDTPQDVTTLFVGTSPELEMSLYTMCFYISPNYPCPIKLAGNEFIISTSRVIYYDKDILVSAYPELWIPPPPPPVQNSVSTDQNSSSDMTDRRLNASANVKSSGESRLYSTLFLININLLILSMITKLF</sequence>
<feature type="region of interest" description="Disordered" evidence="12">
    <location>
        <begin position="20"/>
        <end position="213"/>
    </location>
</feature>
<feature type="domain" description="EndoU" evidence="13">
    <location>
        <begin position="391"/>
        <end position="656"/>
    </location>
</feature>
<organism evidence="14 15">
    <name type="scientific">Microctonus aethiopoides</name>
    <dbReference type="NCBI Taxonomy" id="144406"/>
    <lineage>
        <taxon>Eukaryota</taxon>
        <taxon>Metazoa</taxon>
        <taxon>Ecdysozoa</taxon>
        <taxon>Arthropoda</taxon>
        <taxon>Hexapoda</taxon>
        <taxon>Insecta</taxon>
        <taxon>Pterygota</taxon>
        <taxon>Neoptera</taxon>
        <taxon>Endopterygota</taxon>
        <taxon>Hymenoptera</taxon>
        <taxon>Apocrita</taxon>
        <taxon>Ichneumonoidea</taxon>
        <taxon>Braconidae</taxon>
        <taxon>Euphorinae</taxon>
        <taxon>Microctonus</taxon>
    </lineage>
</organism>
<dbReference type="EMBL" id="JAQQBS010001423">
    <property type="protein sequence ID" value="KAK0159897.1"/>
    <property type="molecule type" value="Genomic_DNA"/>
</dbReference>
<feature type="region of interest" description="Disordered" evidence="12">
    <location>
        <begin position="317"/>
        <end position="356"/>
    </location>
</feature>
<evidence type="ECO:0000256" key="11">
    <source>
        <dbReference type="RuleBase" id="RU367085"/>
    </source>
</evidence>
<feature type="compositionally biased region" description="Polar residues" evidence="12">
    <location>
        <begin position="192"/>
        <end position="213"/>
    </location>
</feature>
<evidence type="ECO:0000256" key="8">
    <source>
        <dbReference type="ARBA" id="ARBA00022884"/>
    </source>
</evidence>
<keyword evidence="8 11" id="KW-0694">RNA-binding</keyword>
<feature type="compositionally biased region" description="Low complexity" evidence="12">
    <location>
        <begin position="20"/>
        <end position="48"/>
    </location>
</feature>
<dbReference type="SUPFAM" id="SSF142877">
    <property type="entry name" value="EndoU-like"/>
    <property type="match status" value="1"/>
</dbReference>
<dbReference type="CDD" id="cd21159">
    <property type="entry name" value="XendoU"/>
    <property type="match status" value="1"/>
</dbReference>
<keyword evidence="7 11" id="KW-0378">Hydrolase</keyword>
<feature type="compositionally biased region" description="Polar residues" evidence="12">
    <location>
        <begin position="175"/>
        <end position="186"/>
    </location>
</feature>
<dbReference type="PANTHER" id="PTHR12439:SF42">
    <property type="entry name" value="ENDORIBONUCLEASE-RELATED"/>
    <property type="match status" value="1"/>
</dbReference>
<keyword evidence="4 11" id="KW-0540">Nuclease</keyword>
<feature type="compositionally biased region" description="Polar residues" evidence="12">
    <location>
        <begin position="334"/>
        <end position="356"/>
    </location>
</feature>
<dbReference type="InterPro" id="IPR039787">
    <property type="entry name" value="ENDOU"/>
</dbReference>
<keyword evidence="6 11" id="KW-0255">Endonuclease</keyword>
<evidence type="ECO:0000259" key="13">
    <source>
        <dbReference type="PROSITE" id="PS51959"/>
    </source>
</evidence>
<evidence type="ECO:0000256" key="5">
    <source>
        <dbReference type="ARBA" id="ARBA00022723"/>
    </source>
</evidence>
<protein>
    <recommendedName>
        <fullName evidence="13">EndoU domain-containing protein</fullName>
    </recommendedName>
</protein>
<dbReference type="InterPro" id="IPR037227">
    <property type="entry name" value="EndoU-like"/>
</dbReference>
<dbReference type="AlphaFoldDB" id="A0AA39C8Y0"/>
<evidence type="ECO:0000256" key="6">
    <source>
        <dbReference type="ARBA" id="ARBA00022759"/>
    </source>
</evidence>
<feature type="signal peptide" evidence="11">
    <location>
        <begin position="1"/>
        <end position="23"/>
    </location>
</feature>